<feature type="region of interest" description="Disordered" evidence="1">
    <location>
        <begin position="662"/>
        <end position="690"/>
    </location>
</feature>
<dbReference type="Gene3D" id="3.90.226.10">
    <property type="entry name" value="2-enoyl-CoA Hydratase, Chain A, domain 1"/>
    <property type="match status" value="1"/>
</dbReference>
<dbReference type="InterPro" id="IPR052766">
    <property type="entry name" value="S41A_metabolite_peptidase"/>
</dbReference>
<evidence type="ECO:0000256" key="1">
    <source>
        <dbReference type="SAM" id="MobiDB-lite"/>
    </source>
</evidence>
<keyword evidence="2" id="KW-0732">Signal</keyword>
<dbReference type="InterPro" id="IPR029045">
    <property type="entry name" value="ClpP/crotonase-like_dom_sf"/>
</dbReference>
<dbReference type="AlphaFoldDB" id="A0AAV9H0G1"/>
<organism evidence="4 5">
    <name type="scientific">Podospora aff. communis PSN243</name>
    <dbReference type="NCBI Taxonomy" id="3040156"/>
    <lineage>
        <taxon>Eukaryota</taxon>
        <taxon>Fungi</taxon>
        <taxon>Dikarya</taxon>
        <taxon>Ascomycota</taxon>
        <taxon>Pezizomycotina</taxon>
        <taxon>Sordariomycetes</taxon>
        <taxon>Sordariomycetidae</taxon>
        <taxon>Sordariales</taxon>
        <taxon>Podosporaceae</taxon>
        <taxon>Podospora</taxon>
    </lineage>
</organism>
<dbReference type="Pfam" id="PF23658">
    <property type="entry name" value="PDZ_CPAF_rel"/>
    <property type="match status" value="1"/>
</dbReference>
<protein>
    <recommendedName>
        <fullName evidence="3">CPAF-like PDZ domain-containing protein</fullName>
    </recommendedName>
</protein>
<feature type="chain" id="PRO_5043877577" description="CPAF-like PDZ domain-containing protein" evidence="2">
    <location>
        <begin position="24"/>
        <end position="709"/>
    </location>
</feature>
<accession>A0AAV9H0G1</accession>
<dbReference type="InterPro" id="IPR056186">
    <property type="entry name" value="PDZ_CPAF-rel"/>
</dbReference>
<keyword evidence="5" id="KW-1185">Reference proteome</keyword>
<dbReference type="EMBL" id="MU865917">
    <property type="protein sequence ID" value="KAK4454256.1"/>
    <property type="molecule type" value="Genomic_DNA"/>
</dbReference>
<dbReference type="PANTHER" id="PTHR37049">
    <property type="entry name" value="PEPTIDASE S41 FAMILY PROTEIN"/>
    <property type="match status" value="1"/>
</dbReference>
<feature type="domain" description="CPAF-like PDZ" evidence="3">
    <location>
        <begin position="145"/>
        <end position="266"/>
    </location>
</feature>
<comment type="caution">
    <text evidence="4">The sequence shown here is derived from an EMBL/GenBank/DDBJ whole genome shotgun (WGS) entry which is preliminary data.</text>
</comment>
<reference evidence="4" key="1">
    <citation type="journal article" date="2023" name="Mol. Phylogenet. Evol.">
        <title>Genome-scale phylogeny and comparative genomics of the fungal order Sordariales.</title>
        <authorList>
            <person name="Hensen N."/>
            <person name="Bonometti L."/>
            <person name="Westerberg I."/>
            <person name="Brannstrom I.O."/>
            <person name="Guillou S."/>
            <person name="Cros-Aarteil S."/>
            <person name="Calhoun S."/>
            <person name="Haridas S."/>
            <person name="Kuo A."/>
            <person name="Mondo S."/>
            <person name="Pangilinan J."/>
            <person name="Riley R."/>
            <person name="LaButti K."/>
            <person name="Andreopoulos B."/>
            <person name="Lipzen A."/>
            <person name="Chen C."/>
            <person name="Yan M."/>
            <person name="Daum C."/>
            <person name="Ng V."/>
            <person name="Clum A."/>
            <person name="Steindorff A."/>
            <person name="Ohm R.A."/>
            <person name="Martin F."/>
            <person name="Silar P."/>
            <person name="Natvig D.O."/>
            <person name="Lalanne C."/>
            <person name="Gautier V."/>
            <person name="Ament-Velasquez S.L."/>
            <person name="Kruys A."/>
            <person name="Hutchinson M.I."/>
            <person name="Powell A.J."/>
            <person name="Barry K."/>
            <person name="Miller A.N."/>
            <person name="Grigoriev I.V."/>
            <person name="Debuchy R."/>
            <person name="Gladieux P."/>
            <person name="Hiltunen Thoren M."/>
            <person name="Johannesson H."/>
        </authorList>
    </citation>
    <scope>NUCLEOTIDE SEQUENCE</scope>
    <source>
        <strain evidence="4">PSN243</strain>
    </source>
</reference>
<evidence type="ECO:0000259" key="3">
    <source>
        <dbReference type="Pfam" id="PF23658"/>
    </source>
</evidence>
<evidence type="ECO:0000313" key="4">
    <source>
        <dbReference type="EMBL" id="KAK4454256.1"/>
    </source>
</evidence>
<gene>
    <name evidence="4" type="ORF">QBC34DRAFT_490674</name>
</gene>
<name>A0AAV9H0G1_9PEZI</name>
<reference evidence="4" key="2">
    <citation type="submission" date="2023-05" db="EMBL/GenBank/DDBJ databases">
        <authorList>
            <consortium name="Lawrence Berkeley National Laboratory"/>
            <person name="Steindorff A."/>
            <person name="Hensen N."/>
            <person name="Bonometti L."/>
            <person name="Westerberg I."/>
            <person name="Brannstrom I.O."/>
            <person name="Guillou S."/>
            <person name="Cros-Aarteil S."/>
            <person name="Calhoun S."/>
            <person name="Haridas S."/>
            <person name="Kuo A."/>
            <person name="Mondo S."/>
            <person name="Pangilinan J."/>
            <person name="Riley R."/>
            <person name="Labutti K."/>
            <person name="Andreopoulos B."/>
            <person name="Lipzen A."/>
            <person name="Chen C."/>
            <person name="Yanf M."/>
            <person name="Daum C."/>
            <person name="Ng V."/>
            <person name="Clum A."/>
            <person name="Ohm R."/>
            <person name="Martin F."/>
            <person name="Silar P."/>
            <person name="Natvig D."/>
            <person name="Lalanne C."/>
            <person name="Gautier V."/>
            <person name="Ament-Velasquez S.L."/>
            <person name="Kruys A."/>
            <person name="Hutchinson M.I."/>
            <person name="Powell A.J."/>
            <person name="Barry K."/>
            <person name="Miller A.N."/>
            <person name="Grigoriev I.V."/>
            <person name="Debuchy R."/>
            <person name="Gladieux P."/>
            <person name="Thoren M.H."/>
            <person name="Johannesson H."/>
        </authorList>
    </citation>
    <scope>NUCLEOTIDE SEQUENCE</scope>
    <source>
        <strain evidence="4">PSN243</strain>
    </source>
</reference>
<sequence>MGRFSGVYLSLIVFLSQLSFGAADERVTSPTSPCANPGTPPCAVVARACLESVPLGKSAAIELVESLEPYLEWQSDAAYKVDPPPDYWFPPYDMLANLDRIKKDLESDRYVNELEFQEDLYLNVFSAGHDGHFAYFPDALTSVFSWKRQRSLVSASEDGASLPVIKLYEDMVSAPEKASVVKLINGVDAAIYVADTIFTATYNQDPDAAYNSMFYSKTMFILTGEAGFFSGGGRIRYLYQGPNTTFTFQNGTTLTLENVATIHGNLTGVQDGPSYYAKFCNPAPEEDDMAFAGRTVVAEGGAAMDGYPEPVIASSDNIVTGYYLDDEGLEDVAVIALLAFESGSPAEFHAVCEEFFAMAVAANKTKLVVDFQGNGGGYILLGYDFFHQLFPSIIADGFSRWRENPGFNALSQIISDRVSNLDPYTTSDLPAIEDWESWYNFRYDLNLTNQPFTSFSAKFSPHTYESTPYTNILRWDLTNNLTTTNTTFGLGVNLTVTSSQPFLPSNIILLYDGICASTCALTSTFLRHQAHIKSISLGGRPSHPGLTPGVGGTKGAQVLTFADIHRAATSHLPFASTSAQRDALSRYSDLPIRRGGGAVNVRDQILRENLEDGVPAQYVTENAECRLFWTKEMLEDVAEVWKAAARAAFLGAECAVGAIVREDSSSSNSTKTEKGAASPTGGWRERVSESLKPVDRNLWEALHRQKAIP</sequence>
<evidence type="ECO:0000313" key="5">
    <source>
        <dbReference type="Proteomes" id="UP001321760"/>
    </source>
</evidence>
<dbReference type="SUPFAM" id="SSF52096">
    <property type="entry name" value="ClpP/crotonase"/>
    <property type="match status" value="1"/>
</dbReference>
<dbReference type="PANTHER" id="PTHR37049:SF4">
    <property type="entry name" value="RHODANESE DOMAIN-CONTAINING PROTEIN"/>
    <property type="match status" value="1"/>
</dbReference>
<evidence type="ECO:0000256" key="2">
    <source>
        <dbReference type="SAM" id="SignalP"/>
    </source>
</evidence>
<dbReference type="Proteomes" id="UP001321760">
    <property type="component" value="Unassembled WGS sequence"/>
</dbReference>
<proteinExistence type="predicted"/>
<feature type="signal peptide" evidence="2">
    <location>
        <begin position="1"/>
        <end position="23"/>
    </location>
</feature>